<dbReference type="Proteomes" id="UP000033980">
    <property type="component" value="Unassembled WGS sequence"/>
</dbReference>
<name>A0A0G1D6G1_9BACT</name>
<evidence type="ECO:0000313" key="1">
    <source>
        <dbReference type="EMBL" id="KKS93520.1"/>
    </source>
</evidence>
<sequence length="252" mass="28184">MSSAYPYIDILRDALRPFSNNSYLILTDHGIPIRIYPAAVDGAGIPDFQIYSTSKKTCKELGSTDPWMPQSPEGYMCHGYTKYPVKVPYVGQLIFFWIPKLQSQFFTTHSVRRIYSKPVSKLLSDPWKHLRQVIGSLSESGNPFASAELLLLGSTRDSYNEFLDLVMWGAMYTLQNGGMSLSKTQSESLISLAASHFKIDVDALFGSGLISKHKGHITISDALYVLYMEAIHRARPMATEFDANGILQVSKI</sequence>
<reference evidence="1 2" key="1">
    <citation type="journal article" date="2015" name="Nature">
        <title>rRNA introns, odd ribosomes, and small enigmatic genomes across a large radiation of phyla.</title>
        <authorList>
            <person name="Brown C.T."/>
            <person name="Hug L.A."/>
            <person name="Thomas B.C."/>
            <person name="Sharon I."/>
            <person name="Castelle C.J."/>
            <person name="Singh A."/>
            <person name="Wilkins M.J."/>
            <person name="Williams K.H."/>
            <person name="Banfield J.F."/>
        </authorList>
    </citation>
    <scope>NUCLEOTIDE SEQUENCE [LARGE SCALE GENOMIC DNA]</scope>
</reference>
<evidence type="ECO:0000313" key="2">
    <source>
        <dbReference type="Proteomes" id="UP000033980"/>
    </source>
</evidence>
<protein>
    <submittedName>
        <fullName evidence="1">Uncharacterized protein</fullName>
    </submittedName>
</protein>
<proteinExistence type="predicted"/>
<dbReference type="AlphaFoldDB" id="A0A0G1D6G1"/>
<accession>A0A0G1D6G1</accession>
<dbReference type="EMBL" id="LCFK01000020">
    <property type="protein sequence ID" value="KKS93520.1"/>
    <property type="molecule type" value="Genomic_DNA"/>
</dbReference>
<gene>
    <name evidence="1" type="ORF">UV68_C0020G0020</name>
</gene>
<organism evidence="1 2">
    <name type="scientific">Candidatus Collierbacteria bacterium GW2011_GWC2_43_12</name>
    <dbReference type="NCBI Taxonomy" id="1618390"/>
    <lineage>
        <taxon>Bacteria</taxon>
        <taxon>Candidatus Collieribacteriota</taxon>
    </lineage>
</organism>
<comment type="caution">
    <text evidence="1">The sequence shown here is derived from an EMBL/GenBank/DDBJ whole genome shotgun (WGS) entry which is preliminary data.</text>
</comment>